<reference evidence="1" key="1">
    <citation type="submission" date="2021-01" db="EMBL/GenBank/DDBJ databases">
        <authorList>
            <consortium name="Genoscope - CEA"/>
            <person name="William W."/>
        </authorList>
    </citation>
    <scope>NUCLEOTIDE SEQUENCE</scope>
</reference>
<proteinExistence type="predicted"/>
<dbReference type="EMBL" id="CAJJDP010000077">
    <property type="protein sequence ID" value="CAD8182342.1"/>
    <property type="molecule type" value="Genomic_DNA"/>
</dbReference>
<evidence type="ECO:0000313" key="2">
    <source>
        <dbReference type="Proteomes" id="UP000683925"/>
    </source>
</evidence>
<protein>
    <submittedName>
        <fullName evidence="1">Uncharacterized protein</fullName>
    </submittedName>
</protein>
<dbReference type="OrthoDB" id="10429424at2759"/>
<organism evidence="1 2">
    <name type="scientific">Paramecium octaurelia</name>
    <dbReference type="NCBI Taxonomy" id="43137"/>
    <lineage>
        <taxon>Eukaryota</taxon>
        <taxon>Sar</taxon>
        <taxon>Alveolata</taxon>
        <taxon>Ciliophora</taxon>
        <taxon>Intramacronucleata</taxon>
        <taxon>Oligohymenophorea</taxon>
        <taxon>Peniculida</taxon>
        <taxon>Parameciidae</taxon>
        <taxon>Paramecium</taxon>
    </lineage>
</organism>
<dbReference type="OMA" id="YSIRNNC"/>
<comment type="caution">
    <text evidence="1">The sequence shown here is derived from an EMBL/GenBank/DDBJ whole genome shotgun (WGS) entry which is preliminary data.</text>
</comment>
<dbReference type="Proteomes" id="UP000683925">
    <property type="component" value="Unassembled WGS sequence"/>
</dbReference>
<name>A0A8S1W257_PAROT</name>
<sequence>MSDSIDYTKSQDEHIIESSVSLINKTHWTRKNYIGRLETRFYIPFEIKQFSKAQFDQCQKEYLEDRKFRQQYKFDLNLKFQQE</sequence>
<dbReference type="AlphaFoldDB" id="A0A8S1W257"/>
<accession>A0A8S1W257</accession>
<gene>
    <name evidence="1" type="ORF">POCTA_138.1.T0780240</name>
</gene>
<keyword evidence="2" id="KW-1185">Reference proteome</keyword>
<evidence type="ECO:0000313" key="1">
    <source>
        <dbReference type="EMBL" id="CAD8182342.1"/>
    </source>
</evidence>